<dbReference type="Proteomes" id="UP000499080">
    <property type="component" value="Unassembled WGS sequence"/>
</dbReference>
<organism evidence="1 2">
    <name type="scientific">Araneus ventricosus</name>
    <name type="common">Orbweaver spider</name>
    <name type="synonym">Epeira ventricosa</name>
    <dbReference type="NCBI Taxonomy" id="182803"/>
    <lineage>
        <taxon>Eukaryota</taxon>
        <taxon>Metazoa</taxon>
        <taxon>Ecdysozoa</taxon>
        <taxon>Arthropoda</taxon>
        <taxon>Chelicerata</taxon>
        <taxon>Arachnida</taxon>
        <taxon>Araneae</taxon>
        <taxon>Araneomorphae</taxon>
        <taxon>Entelegynae</taxon>
        <taxon>Araneoidea</taxon>
        <taxon>Araneidae</taxon>
        <taxon>Araneus</taxon>
    </lineage>
</organism>
<evidence type="ECO:0000313" key="2">
    <source>
        <dbReference type="Proteomes" id="UP000499080"/>
    </source>
</evidence>
<name>A0A4Y2F615_ARAVE</name>
<evidence type="ECO:0000313" key="1">
    <source>
        <dbReference type="EMBL" id="GBM36257.1"/>
    </source>
</evidence>
<keyword evidence="2" id="KW-1185">Reference proteome</keyword>
<accession>A0A4Y2F615</accession>
<dbReference type="AlphaFoldDB" id="A0A4Y2F615"/>
<gene>
    <name evidence="1" type="ORF">AVEN_71963_1</name>
</gene>
<sequence>MGERERQCLQKSNHNENQLWQWSKVLYEWKKAQQAISVHRYVLSLKRKRLDGKKTNIRAGDASFKIETPVSFCPRIESFWLTKRIDEKGQNVTL</sequence>
<dbReference type="EMBL" id="BGPR01000807">
    <property type="protein sequence ID" value="GBM36257.1"/>
    <property type="molecule type" value="Genomic_DNA"/>
</dbReference>
<comment type="caution">
    <text evidence="1">The sequence shown here is derived from an EMBL/GenBank/DDBJ whole genome shotgun (WGS) entry which is preliminary data.</text>
</comment>
<proteinExistence type="predicted"/>
<protein>
    <submittedName>
        <fullName evidence="1">Uncharacterized protein</fullName>
    </submittedName>
</protein>
<reference evidence="1 2" key="1">
    <citation type="journal article" date="2019" name="Sci. Rep.">
        <title>Orb-weaving spider Araneus ventricosus genome elucidates the spidroin gene catalogue.</title>
        <authorList>
            <person name="Kono N."/>
            <person name="Nakamura H."/>
            <person name="Ohtoshi R."/>
            <person name="Moran D.A.P."/>
            <person name="Shinohara A."/>
            <person name="Yoshida Y."/>
            <person name="Fujiwara M."/>
            <person name="Mori M."/>
            <person name="Tomita M."/>
            <person name="Arakawa K."/>
        </authorList>
    </citation>
    <scope>NUCLEOTIDE SEQUENCE [LARGE SCALE GENOMIC DNA]</scope>
</reference>